<accession>A0A9D1FWD8</accession>
<dbReference type="PANTHER" id="PTHR43191">
    <property type="entry name" value="RRNA METHYLTRANSFERASE 3"/>
    <property type="match status" value="1"/>
</dbReference>
<dbReference type="InterPro" id="IPR001537">
    <property type="entry name" value="SpoU_MeTrfase"/>
</dbReference>
<protein>
    <submittedName>
        <fullName evidence="5">RNA methyltransferase</fullName>
    </submittedName>
</protein>
<dbReference type="InterPro" id="IPR029026">
    <property type="entry name" value="tRNA_m1G_MTases_N"/>
</dbReference>
<dbReference type="InterPro" id="IPR029028">
    <property type="entry name" value="Alpha/beta_knot_MTases"/>
</dbReference>
<sequence length="249" mass="27741">MEKITSVSNNLVKETLKLQQKKYRETSGMFLLEGFKPVFEAFHCGVEIEYVFVREDKVSEYEFLKNKIILTNEAVLKKISTTDSAPDCVGVAKQKLFEISQIQNAQKVLLLQNIKDAGNLGTILRTAAAFGADAVVLFGDCVDLYNPKVVRSAVGCLWKLPVVQISNVKDLQKTFPNHTKIATLPRSKNLLKTFSVKSPFIVMFGSEADGLSDELIKLSTTDLKIEMKDNVESLNLSISCGIILYKLLN</sequence>
<keyword evidence="3" id="KW-0808">Transferase</keyword>
<reference evidence="5" key="2">
    <citation type="journal article" date="2021" name="PeerJ">
        <title>Extensive microbial diversity within the chicken gut microbiome revealed by metagenomics and culture.</title>
        <authorList>
            <person name="Gilroy R."/>
            <person name="Ravi A."/>
            <person name="Getino M."/>
            <person name="Pursley I."/>
            <person name="Horton D.L."/>
            <person name="Alikhan N.F."/>
            <person name="Baker D."/>
            <person name="Gharbi K."/>
            <person name="Hall N."/>
            <person name="Watson M."/>
            <person name="Adriaenssens E.M."/>
            <person name="Foster-Nyarko E."/>
            <person name="Jarju S."/>
            <person name="Secka A."/>
            <person name="Antonio M."/>
            <person name="Oren A."/>
            <person name="Chaudhuri R.R."/>
            <person name="La Ragione R."/>
            <person name="Hildebrand F."/>
            <person name="Pallen M.J."/>
        </authorList>
    </citation>
    <scope>NUCLEOTIDE SEQUENCE</scope>
    <source>
        <strain evidence="5">CHK152-2994</strain>
    </source>
</reference>
<evidence type="ECO:0000313" key="5">
    <source>
        <dbReference type="EMBL" id="HIS83255.1"/>
    </source>
</evidence>
<dbReference type="InterPro" id="IPR029064">
    <property type="entry name" value="Ribosomal_eL30-like_sf"/>
</dbReference>
<proteinExistence type="inferred from homology"/>
<keyword evidence="2 5" id="KW-0489">Methyltransferase</keyword>
<dbReference type="GO" id="GO:0006396">
    <property type="term" value="P:RNA processing"/>
    <property type="evidence" value="ECO:0007669"/>
    <property type="project" value="InterPro"/>
</dbReference>
<dbReference type="PANTHER" id="PTHR43191:SF2">
    <property type="entry name" value="RRNA METHYLTRANSFERASE 3, MITOCHONDRIAL"/>
    <property type="match status" value="1"/>
</dbReference>
<dbReference type="Pfam" id="PF00588">
    <property type="entry name" value="SpoU_methylase"/>
    <property type="match status" value="1"/>
</dbReference>
<gene>
    <name evidence="5" type="ORF">IAD41_06605</name>
</gene>
<evidence type="ECO:0000259" key="4">
    <source>
        <dbReference type="SMART" id="SM00967"/>
    </source>
</evidence>
<dbReference type="Pfam" id="PF22435">
    <property type="entry name" value="MRM3-like_sub_bind"/>
    <property type="match status" value="1"/>
</dbReference>
<evidence type="ECO:0000256" key="1">
    <source>
        <dbReference type="ARBA" id="ARBA00007228"/>
    </source>
</evidence>
<dbReference type="SMART" id="SM00967">
    <property type="entry name" value="SpoU_sub_bind"/>
    <property type="match status" value="1"/>
</dbReference>
<dbReference type="GO" id="GO:0005737">
    <property type="term" value="C:cytoplasm"/>
    <property type="evidence" value="ECO:0007669"/>
    <property type="project" value="UniProtKB-ARBA"/>
</dbReference>
<dbReference type="AlphaFoldDB" id="A0A9D1FWD8"/>
<dbReference type="SUPFAM" id="SSF55315">
    <property type="entry name" value="L30e-like"/>
    <property type="match status" value="1"/>
</dbReference>
<evidence type="ECO:0000256" key="3">
    <source>
        <dbReference type="ARBA" id="ARBA00022679"/>
    </source>
</evidence>
<dbReference type="Proteomes" id="UP000824139">
    <property type="component" value="Unassembled WGS sequence"/>
</dbReference>
<dbReference type="InterPro" id="IPR053888">
    <property type="entry name" value="MRM3-like_sub_bind"/>
</dbReference>
<dbReference type="GO" id="GO:0032259">
    <property type="term" value="P:methylation"/>
    <property type="evidence" value="ECO:0007669"/>
    <property type="project" value="UniProtKB-KW"/>
</dbReference>
<evidence type="ECO:0000313" key="6">
    <source>
        <dbReference type="Proteomes" id="UP000824139"/>
    </source>
</evidence>
<evidence type="ECO:0000256" key="2">
    <source>
        <dbReference type="ARBA" id="ARBA00022603"/>
    </source>
</evidence>
<dbReference type="GO" id="GO:0008173">
    <property type="term" value="F:RNA methyltransferase activity"/>
    <property type="evidence" value="ECO:0007669"/>
    <property type="project" value="InterPro"/>
</dbReference>
<dbReference type="GO" id="GO:0003723">
    <property type="term" value="F:RNA binding"/>
    <property type="evidence" value="ECO:0007669"/>
    <property type="project" value="InterPro"/>
</dbReference>
<dbReference type="Gene3D" id="3.40.1280.10">
    <property type="match status" value="1"/>
</dbReference>
<dbReference type="SUPFAM" id="SSF75217">
    <property type="entry name" value="alpha/beta knot"/>
    <property type="match status" value="1"/>
</dbReference>
<dbReference type="Gene3D" id="3.30.1330.30">
    <property type="match status" value="1"/>
</dbReference>
<organism evidence="5 6">
    <name type="scientific">Candidatus Scatenecus faecavium</name>
    <dbReference type="NCBI Taxonomy" id="2840915"/>
    <lineage>
        <taxon>Bacteria</taxon>
        <taxon>Candidatus Scatenecus</taxon>
    </lineage>
</organism>
<name>A0A9D1FWD8_9BACT</name>
<dbReference type="InterPro" id="IPR051259">
    <property type="entry name" value="rRNA_Methyltransferase"/>
</dbReference>
<reference evidence="5" key="1">
    <citation type="submission" date="2020-10" db="EMBL/GenBank/DDBJ databases">
        <authorList>
            <person name="Gilroy R."/>
        </authorList>
    </citation>
    <scope>NUCLEOTIDE SEQUENCE</scope>
    <source>
        <strain evidence="5">CHK152-2994</strain>
    </source>
</reference>
<comment type="caution">
    <text evidence="5">The sequence shown here is derived from an EMBL/GenBank/DDBJ whole genome shotgun (WGS) entry which is preliminary data.</text>
</comment>
<feature type="domain" description="RNA 2-O ribose methyltransferase substrate binding" evidence="4">
    <location>
        <begin position="31"/>
        <end position="98"/>
    </location>
</feature>
<dbReference type="CDD" id="cd18095">
    <property type="entry name" value="SpoU-like_rRNA-MTase"/>
    <property type="match status" value="1"/>
</dbReference>
<dbReference type="InterPro" id="IPR013123">
    <property type="entry name" value="SpoU_subst-bd"/>
</dbReference>
<dbReference type="EMBL" id="DVJO01000146">
    <property type="protein sequence ID" value="HIS83255.1"/>
    <property type="molecule type" value="Genomic_DNA"/>
</dbReference>
<comment type="similarity">
    <text evidence="1">Belongs to the class IV-like SAM-binding methyltransferase superfamily. RNA methyltransferase TrmH family.</text>
</comment>